<keyword evidence="4" id="KW-1185">Reference proteome</keyword>
<sequence length="825" mass="88275">MRITLRTLLAFVDQTLASDDMQDMQKRIDESPFATQVVRQLRVLVAASGVSAPDPSAADSMRDANWMSCYLDSELSSELVAKFEAACLDSTELLAEAAACHQVLPIALNEPAEISDSLRQRIVDLEHSGGNATPAKQPQRPPASNPTTESEPSESGPNFDISGLSVPSDPDLPQLSAPSPSQFDELANAAPPAANSPTVKPKSASDEKLAQRIASRQRSQKTLIIGLSLTIVVLLAIGGWVLFNPPGRRTVADGNSDTNTTNNEPQPESAPPTQKPADQSPADNGESDQQKSTDTPNDKNAQQDNQTGTGDDTPPQPMPNQTEPAQTQPAAPATDDSPAVPVPPPVIPPDPVVEPVPPDAAPKTTGPDAAVAMTDLTADKTLPGLPVDTPAPVMPSPVMPSPVMPSPVMPAPDTDVPPIADPSQAALGTLLTTGALVATRKENEPWQLIREAAILTAGTRIACAPFTAAAMVTEKRDQRLLTLYGPSQVRIADAQDLFDFDLALGRVTFQFDNESDTASVTVSGQRFEFSAVAGRPLVGLQMRGQLAEGEDPLLAQNHNFLLEISVIGGTVDVRADEKLATLESQQGCEFRSATAAFSPPSAINQIEWAKPGAGASKLDLAAAKELYRLLDKTPAENLNLGLLSVMSYRRPEVVAQAGLAMICLDDPSAYFGVQGLLSMPRQRLYWGRHLRSLRGMLARSVDGAKQLQLAISGGDPTMENPEAKRMFRLIRGYTQQELKQGGDKDLVSALESSTVAVRVLASENLRQIDQNAPYFAPEEESEARREGAIKIWNTRLSRGLIRYPEPETQPVQNNPQESKPQPEEG</sequence>
<dbReference type="AlphaFoldDB" id="A0A517SV10"/>
<feature type="transmembrane region" description="Helical" evidence="2">
    <location>
        <begin position="222"/>
        <end position="243"/>
    </location>
</feature>
<feature type="region of interest" description="Disordered" evidence="1">
    <location>
        <begin position="128"/>
        <end position="213"/>
    </location>
</feature>
<feature type="compositionally biased region" description="Polar residues" evidence="1">
    <location>
        <begin position="290"/>
        <end position="310"/>
    </location>
</feature>
<evidence type="ECO:0000256" key="2">
    <source>
        <dbReference type="SAM" id="Phobius"/>
    </source>
</evidence>
<evidence type="ECO:0000256" key="1">
    <source>
        <dbReference type="SAM" id="MobiDB-lite"/>
    </source>
</evidence>
<protein>
    <submittedName>
        <fullName evidence="3">Uncharacterized protein</fullName>
    </submittedName>
</protein>
<evidence type="ECO:0000313" key="4">
    <source>
        <dbReference type="Proteomes" id="UP000315003"/>
    </source>
</evidence>
<keyword evidence="2" id="KW-1133">Transmembrane helix</keyword>
<accession>A0A517SV10</accession>
<proteinExistence type="predicted"/>
<feature type="compositionally biased region" description="Polar residues" evidence="1">
    <location>
        <begin position="809"/>
        <end position="819"/>
    </location>
</feature>
<dbReference type="EMBL" id="CP036272">
    <property type="protein sequence ID" value="QDT59964.1"/>
    <property type="molecule type" value="Genomic_DNA"/>
</dbReference>
<keyword evidence="2" id="KW-0812">Transmembrane</keyword>
<feature type="compositionally biased region" description="Polar residues" evidence="1">
    <location>
        <begin position="253"/>
        <end position="266"/>
    </location>
</feature>
<feature type="region of interest" description="Disordered" evidence="1">
    <location>
        <begin position="251"/>
        <end position="367"/>
    </location>
</feature>
<feature type="region of interest" description="Disordered" evidence="1">
    <location>
        <begin position="801"/>
        <end position="825"/>
    </location>
</feature>
<feature type="compositionally biased region" description="Low complexity" evidence="1">
    <location>
        <begin position="321"/>
        <end position="339"/>
    </location>
</feature>
<feature type="compositionally biased region" description="Low complexity" evidence="1">
    <location>
        <begin position="145"/>
        <end position="158"/>
    </location>
</feature>
<dbReference type="RefSeq" id="WP_145272160.1">
    <property type="nucleotide sequence ID" value="NZ_CP036272.1"/>
</dbReference>
<dbReference type="Proteomes" id="UP000315003">
    <property type="component" value="Chromosome"/>
</dbReference>
<feature type="compositionally biased region" description="Pro residues" evidence="1">
    <location>
        <begin position="340"/>
        <end position="360"/>
    </location>
</feature>
<reference evidence="3 4" key="1">
    <citation type="submission" date="2019-02" db="EMBL/GenBank/DDBJ databases">
        <title>Deep-cultivation of Planctomycetes and their phenomic and genomic characterization uncovers novel biology.</title>
        <authorList>
            <person name="Wiegand S."/>
            <person name="Jogler M."/>
            <person name="Boedeker C."/>
            <person name="Pinto D."/>
            <person name="Vollmers J."/>
            <person name="Rivas-Marin E."/>
            <person name="Kohn T."/>
            <person name="Peeters S.H."/>
            <person name="Heuer A."/>
            <person name="Rast P."/>
            <person name="Oberbeckmann S."/>
            <person name="Bunk B."/>
            <person name="Jeske O."/>
            <person name="Meyerdierks A."/>
            <person name="Storesund J.E."/>
            <person name="Kallscheuer N."/>
            <person name="Luecker S."/>
            <person name="Lage O.M."/>
            <person name="Pohl T."/>
            <person name="Merkel B.J."/>
            <person name="Hornburger P."/>
            <person name="Mueller R.-W."/>
            <person name="Bruemmer F."/>
            <person name="Labrenz M."/>
            <person name="Spormann A.M."/>
            <person name="Op den Camp H."/>
            <person name="Overmann J."/>
            <person name="Amann R."/>
            <person name="Jetten M.S.M."/>
            <person name="Mascher T."/>
            <person name="Medema M.H."/>
            <person name="Devos D.P."/>
            <person name="Kaster A.-K."/>
            <person name="Ovreas L."/>
            <person name="Rohde M."/>
            <person name="Galperin M.Y."/>
            <person name="Jogler C."/>
        </authorList>
    </citation>
    <scope>NUCLEOTIDE SEQUENCE [LARGE SCALE GENOMIC DNA]</scope>
    <source>
        <strain evidence="3 4">SV_7m_r</strain>
    </source>
</reference>
<evidence type="ECO:0000313" key="3">
    <source>
        <dbReference type="EMBL" id="QDT59964.1"/>
    </source>
</evidence>
<organism evidence="3 4">
    <name type="scientific">Stieleria bergensis</name>
    <dbReference type="NCBI Taxonomy" id="2528025"/>
    <lineage>
        <taxon>Bacteria</taxon>
        <taxon>Pseudomonadati</taxon>
        <taxon>Planctomycetota</taxon>
        <taxon>Planctomycetia</taxon>
        <taxon>Pirellulales</taxon>
        <taxon>Pirellulaceae</taxon>
        <taxon>Stieleria</taxon>
    </lineage>
</organism>
<name>A0A517SV10_9BACT</name>
<keyword evidence="2" id="KW-0472">Membrane</keyword>
<dbReference type="OrthoDB" id="272719at2"/>
<gene>
    <name evidence="3" type="ORF">SV7mr_24780</name>
</gene>